<dbReference type="OrthoDB" id="442863at2759"/>
<accession>A0A369J9D2</accession>
<feature type="compositionally biased region" description="Basic and acidic residues" evidence="4">
    <location>
        <begin position="7"/>
        <end position="16"/>
    </location>
</feature>
<dbReference type="Pfam" id="PF22770">
    <property type="entry name" value="POP1_C"/>
    <property type="match status" value="1"/>
</dbReference>
<dbReference type="PANTHER" id="PTHR22731">
    <property type="entry name" value="RIBONUCLEASES P/MRP PROTEIN SUBUNIT POP1"/>
    <property type="match status" value="1"/>
</dbReference>
<dbReference type="InParanoid" id="A0A369J9D2"/>
<evidence type="ECO:0000313" key="8">
    <source>
        <dbReference type="EMBL" id="RDB17942.1"/>
    </source>
</evidence>
<protein>
    <submittedName>
        <fullName evidence="8">Ribonucleases P/MRP protein subunit POP1</fullName>
    </submittedName>
</protein>
<dbReference type="Pfam" id="PF08170">
    <property type="entry name" value="POPLD"/>
    <property type="match status" value="1"/>
</dbReference>
<dbReference type="Proteomes" id="UP000076154">
    <property type="component" value="Unassembled WGS sequence"/>
</dbReference>
<dbReference type="GO" id="GO:0000172">
    <property type="term" value="C:ribonuclease MRP complex"/>
    <property type="evidence" value="ECO:0007669"/>
    <property type="project" value="InterPro"/>
</dbReference>
<dbReference type="GO" id="GO:0005655">
    <property type="term" value="C:nucleolar ribonuclease P complex"/>
    <property type="evidence" value="ECO:0007669"/>
    <property type="project" value="InterPro"/>
</dbReference>
<dbReference type="AlphaFoldDB" id="A0A369J9D2"/>
<evidence type="ECO:0000256" key="3">
    <source>
        <dbReference type="ARBA" id="ARBA00023242"/>
    </source>
</evidence>
<feature type="domain" description="Pop1 N-terminal" evidence="5">
    <location>
        <begin position="68"/>
        <end position="130"/>
    </location>
</feature>
<comment type="caution">
    <text evidence="8">The sequence shown here is derived from an EMBL/GenBank/DDBJ whole genome shotgun (WGS) entry which is preliminary data.</text>
</comment>
<reference evidence="8" key="1">
    <citation type="submission" date="2018-04" db="EMBL/GenBank/DDBJ databases">
        <title>Whole genome sequencing of Hypsizygus marmoreus.</title>
        <authorList>
            <person name="Choi I.-G."/>
            <person name="Min B."/>
            <person name="Kim J.-G."/>
            <person name="Kim S."/>
            <person name="Oh Y.-L."/>
            <person name="Kong W.-S."/>
            <person name="Park H."/>
            <person name="Jeong J."/>
            <person name="Song E.-S."/>
        </authorList>
    </citation>
    <scope>NUCLEOTIDE SEQUENCE [LARGE SCALE GENOMIC DNA]</scope>
    <source>
        <strain evidence="8">51987-8</strain>
    </source>
</reference>
<dbReference type="PANTHER" id="PTHR22731:SF3">
    <property type="entry name" value="RIBONUCLEASES P_MRP PROTEIN SUBUNIT POP1"/>
    <property type="match status" value="1"/>
</dbReference>
<feature type="domain" description="POPLD" evidence="6">
    <location>
        <begin position="539"/>
        <end position="630"/>
    </location>
</feature>
<keyword evidence="9" id="KW-1185">Reference proteome</keyword>
<dbReference type="InterPro" id="IPR055079">
    <property type="entry name" value="POP1_C"/>
</dbReference>
<evidence type="ECO:0000256" key="1">
    <source>
        <dbReference type="ARBA" id="ARBA00004123"/>
    </source>
</evidence>
<dbReference type="EMBL" id="LUEZ02000107">
    <property type="protein sequence ID" value="RDB17942.1"/>
    <property type="molecule type" value="Genomic_DNA"/>
</dbReference>
<evidence type="ECO:0000313" key="9">
    <source>
        <dbReference type="Proteomes" id="UP000076154"/>
    </source>
</evidence>
<dbReference type="GO" id="GO:0001682">
    <property type="term" value="P:tRNA 5'-leader removal"/>
    <property type="evidence" value="ECO:0007669"/>
    <property type="project" value="InterPro"/>
</dbReference>
<dbReference type="InterPro" id="IPR012590">
    <property type="entry name" value="POPLD_dom"/>
</dbReference>
<dbReference type="InterPro" id="IPR009723">
    <property type="entry name" value="Pop1_N"/>
</dbReference>
<proteinExistence type="predicted"/>
<feature type="compositionally biased region" description="Polar residues" evidence="4">
    <location>
        <begin position="280"/>
        <end position="289"/>
    </location>
</feature>
<dbReference type="STRING" id="39966.A0A369J9D2"/>
<dbReference type="Pfam" id="PF06978">
    <property type="entry name" value="POP1_N"/>
    <property type="match status" value="2"/>
</dbReference>
<feature type="domain" description="POP1 C-terminal" evidence="7">
    <location>
        <begin position="794"/>
        <end position="866"/>
    </location>
</feature>
<evidence type="ECO:0000259" key="7">
    <source>
        <dbReference type="Pfam" id="PF22770"/>
    </source>
</evidence>
<sequence length="868" mass="96766">MPPKRKNGTDGEPTSREKKKQKVATARTIAVQQVKAVSFSETAVAGPSNKLGVDSLRRLPSAIDVERFAEARAFEIDAMQSAMKNASASSTTRAWQALPRHLRRRAASHDVRRVPLRLREKARAEMDPVRKKALGRSVPKLGKAKRLKRTEIFLKRQRDKLWLETHIWHAKRMKMENMWGYRLAVHPTEKSFRPSHRASVHGSIIHDASYFSLIELKGPEKILKTILESCCDPQGLGPGSKRSTVGSRSLETHVYTPGSYPFDFISPATIIWKPVDSPLPDTNESSTAEEQQETADPPTQQNAPKRKRKGKGKEQDKAGTTTPARTDPEAPRVVWVRSHPATFGEVFASLQTAASIALADARKAGIADDKEYEIEIADLRRQVNAFEIMGPKSNQVLRGALSPVPQDQRKEFTKFWSELTNLQSSGERGRGMIVGFKVNDPRLKFPPSNAKAKPQTSDYITAPTTLPSPQLAQSEIWDEVTRRALAKPRYKKKDLDERRSKLLIPGTPLNALRQDDRIPVLLIQRSVENTGSDSQALHGWTLIVPAGWSMAFFSSLTFTGTRVGGQRERQTQAFEAGTAYFPRDFPSSAGYETYATERELEDKARWDRKPPAKRPNFEKLGTRSPWRADWEVVLGLPNRPHQAPALAGDDAQEEDAGLVTTQREEPVLVEDSGKKFIEPWLLRGIEVPNILANMSKLFNPGAGLLQEINKLRSKRGFEPLDSSLKSDDLIKAALVLVRVKMCKRGAPDDLAIIYSIEDEEAKKWERAMRNSRASKADLDSESPEELQLAELVAEASSVIGYVTTGHFSLSQGKGSGIGAIPVLQLLALQEQSLRLCLNTTSKKRPLLVKVRNRNGQQCHAAYVEVLEG</sequence>
<evidence type="ECO:0000259" key="5">
    <source>
        <dbReference type="Pfam" id="PF06978"/>
    </source>
</evidence>
<name>A0A369J9D2_HYPMA</name>
<keyword evidence="2" id="KW-0819">tRNA processing</keyword>
<evidence type="ECO:0000256" key="2">
    <source>
        <dbReference type="ARBA" id="ARBA00022694"/>
    </source>
</evidence>
<dbReference type="InterPro" id="IPR039182">
    <property type="entry name" value="Pop1"/>
</dbReference>
<feature type="region of interest" description="Disordered" evidence="4">
    <location>
        <begin position="275"/>
        <end position="330"/>
    </location>
</feature>
<keyword evidence="3" id="KW-0539">Nucleus</keyword>
<evidence type="ECO:0000259" key="6">
    <source>
        <dbReference type="Pfam" id="PF08170"/>
    </source>
</evidence>
<evidence type="ECO:0000256" key="4">
    <source>
        <dbReference type="SAM" id="MobiDB-lite"/>
    </source>
</evidence>
<gene>
    <name evidence="8" type="primary">POP1</name>
    <name evidence="8" type="ORF">Hypma_000904</name>
</gene>
<organism evidence="8 9">
    <name type="scientific">Hypsizygus marmoreus</name>
    <name type="common">White beech mushroom</name>
    <name type="synonym">Agaricus marmoreus</name>
    <dbReference type="NCBI Taxonomy" id="39966"/>
    <lineage>
        <taxon>Eukaryota</taxon>
        <taxon>Fungi</taxon>
        <taxon>Dikarya</taxon>
        <taxon>Basidiomycota</taxon>
        <taxon>Agaricomycotina</taxon>
        <taxon>Agaricomycetes</taxon>
        <taxon>Agaricomycetidae</taxon>
        <taxon>Agaricales</taxon>
        <taxon>Tricholomatineae</taxon>
        <taxon>Lyophyllaceae</taxon>
        <taxon>Hypsizygus</taxon>
    </lineage>
</organism>
<dbReference type="FunCoup" id="A0A369J9D2">
    <property type="interactions" value="431"/>
</dbReference>
<comment type="subcellular location">
    <subcellularLocation>
        <location evidence="1">Nucleus</location>
    </subcellularLocation>
</comment>
<feature type="domain" description="Pop1 N-terminal" evidence="5">
    <location>
        <begin position="145"/>
        <end position="218"/>
    </location>
</feature>
<feature type="region of interest" description="Disordered" evidence="4">
    <location>
        <begin position="1"/>
        <end position="26"/>
    </location>
</feature>